<evidence type="ECO:0000256" key="8">
    <source>
        <dbReference type="ARBA" id="ARBA00023163"/>
    </source>
</evidence>
<feature type="binding site" evidence="11">
    <location>
        <position position="96"/>
    </location>
    <ligand>
        <name>Zn(2+)</name>
        <dbReference type="ChEBI" id="CHEBI:29105"/>
        <label>2</label>
    </ligand>
</feature>
<protein>
    <submittedName>
        <fullName evidence="16">PHD-type domain-containing protein</fullName>
    </submittedName>
</protein>
<feature type="binding site" evidence="11">
    <location>
        <position position="53"/>
    </location>
    <ligand>
        <name>Zn(2+)</name>
        <dbReference type="ChEBI" id="CHEBI:29105"/>
        <label>1</label>
    </ligand>
</feature>
<feature type="compositionally biased region" description="Basic and acidic residues" evidence="13">
    <location>
        <begin position="19"/>
        <end position="29"/>
    </location>
</feature>
<keyword evidence="7" id="KW-0805">Transcription regulation</keyword>
<dbReference type="PANTHER" id="PTHR10333">
    <property type="entry name" value="INHIBITOR OF GROWTH PROTEIN"/>
    <property type="match status" value="1"/>
</dbReference>
<dbReference type="SUPFAM" id="SSF57903">
    <property type="entry name" value="FYVE/PHD zinc finger"/>
    <property type="match status" value="1"/>
</dbReference>
<evidence type="ECO:0000256" key="13">
    <source>
        <dbReference type="SAM" id="MobiDB-lite"/>
    </source>
</evidence>
<dbReference type="SMART" id="SM00249">
    <property type="entry name" value="PHD"/>
    <property type="match status" value="1"/>
</dbReference>
<dbReference type="InterPro" id="IPR019786">
    <property type="entry name" value="Zinc_finger_PHD-type_CS"/>
</dbReference>
<reference evidence="16" key="1">
    <citation type="submission" date="2017-02" db="UniProtKB">
        <authorList>
            <consortium name="WormBaseParasite"/>
        </authorList>
    </citation>
    <scope>IDENTIFICATION</scope>
</reference>
<dbReference type="PROSITE" id="PS50016">
    <property type="entry name" value="ZF_PHD_2"/>
    <property type="match status" value="1"/>
</dbReference>
<evidence type="ECO:0000256" key="9">
    <source>
        <dbReference type="ARBA" id="ARBA00023242"/>
    </source>
</evidence>
<dbReference type="Gene3D" id="3.30.40.10">
    <property type="entry name" value="Zinc/RING finger domain, C3HC4 (zinc finger)"/>
    <property type="match status" value="1"/>
</dbReference>
<evidence type="ECO:0000256" key="3">
    <source>
        <dbReference type="ARBA" id="ARBA00022604"/>
    </source>
</evidence>
<name>A0A0N5AKH5_9BILA</name>
<feature type="binding site" evidence="11">
    <location>
        <position position="77"/>
    </location>
    <ligand>
        <name>Zn(2+)</name>
        <dbReference type="ChEBI" id="CHEBI:29105"/>
        <label>1</label>
    </ligand>
</feature>
<evidence type="ECO:0000256" key="1">
    <source>
        <dbReference type="ARBA" id="ARBA00004123"/>
    </source>
</evidence>
<keyword evidence="9" id="KW-0539">Nucleus</keyword>
<keyword evidence="5 12" id="KW-0863">Zinc-finger</keyword>
<evidence type="ECO:0000313" key="15">
    <source>
        <dbReference type="Proteomes" id="UP000046393"/>
    </source>
</evidence>
<feature type="binding site" evidence="11">
    <location>
        <position position="93"/>
    </location>
    <ligand>
        <name>Zn(2+)</name>
        <dbReference type="ChEBI" id="CHEBI:29105"/>
        <label>2</label>
    </ligand>
</feature>
<evidence type="ECO:0000259" key="14">
    <source>
        <dbReference type="PROSITE" id="PS50016"/>
    </source>
</evidence>
<dbReference type="InterPro" id="IPR013083">
    <property type="entry name" value="Znf_RING/FYVE/PHD"/>
</dbReference>
<dbReference type="AlphaFoldDB" id="A0A0N5AKH5"/>
<feature type="site" description="Histone H3K4me3 binding" evidence="10">
    <location>
        <position position="75"/>
    </location>
</feature>
<dbReference type="InterPro" id="IPR019787">
    <property type="entry name" value="Znf_PHD-finger"/>
</dbReference>
<keyword evidence="4 11" id="KW-0479">Metal-binding</keyword>
<keyword evidence="3" id="KW-0341">Growth regulation</keyword>
<accession>A0A0N5AKH5</accession>
<evidence type="ECO:0000256" key="5">
    <source>
        <dbReference type="ARBA" id="ARBA00022771"/>
    </source>
</evidence>
<evidence type="ECO:0000256" key="12">
    <source>
        <dbReference type="PROSITE-ProRule" id="PRU00146"/>
    </source>
</evidence>
<keyword evidence="6 11" id="KW-0862">Zinc</keyword>
<feature type="binding site" evidence="11">
    <location>
        <position position="71"/>
    </location>
    <ligand>
        <name>Zn(2+)</name>
        <dbReference type="ChEBI" id="CHEBI:29105"/>
        <label>2</label>
    </ligand>
</feature>
<dbReference type="WBParaSite" id="SMUV_0000499901-mRNA-1">
    <property type="protein sequence ID" value="SMUV_0000499901-mRNA-1"/>
    <property type="gene ID" value="SMUV_0000499901"/>
</dbReference>
<dbReference type="STRING" id="451379.A0A0N5AKH5"/>
<evidence type="ECO:0000256" key="2">
    <source>
        <dbReference type="ARBA" id="ARBA00010210"/>
    </source>
</evidence>
<keyword evidence="15" id="KW-1185">Reference proteome</keyword>
<evidence type="ECO:0000256" key="10">
    <source>
        <dbReference type="PIRSR" id="PIRSR628651-50"/>
    </source>
</evidence>
<comment type="similarity">
    <text evidence="2">Belongs to the ING family.</text>
</comment>
<dbReference type="PANTHER" id="PTHR10333:SF103">
    <property type="entry name" value="INHIBITOR OF GROWTH PROTEIN 3"/>
    <property type="match status" value="1"/>
</dbReference>
<sequence length="111" mass="12654">MPERGYVGKLTPRVQEMLKDSMQKQERKISAHQGSDEGSEEEEESDGDQRMYCSCRQKSFGLMVACDNSECPFEWFHYDCVKLTQPPKGKWYCPTCSEAMKVDGLASANEV</sequence>
<keyword evidence="8" id="KW-0804">Transcription</keyword>
<dbReference type="InterPro" id="IPR028651">
    <property type="entry name" value="ING_fam"/>
</dbReference>
<feature type="binding site" evidence="11">
    <location>
        <position position="55"/>
    </location>
    <ligand>
        <name>Zn(2+)</name>
        <dbReference type="ChEBI" id="CHEBI:29105"/>
        <label>1</label>
    </ligand>
</feature>
<feature type="binding site" evidence="11">
    <location>
        <position position="80"/>
    </location>
    <ligand>
        <name>Zn(2+)</name>
        <dbReference type="ChEBI" id="CHEBI:29105"/>
        <label>1</label>
    </ligand>
</feature>
<dbReference type="InterPro" id="IPR011011">
    <property type="entry name" value="Znf_FYVE_PHD"/>
</dbReference>
<feature type="site" description="Histone H3K4me3 binding" evidence="10">
    <location>
        <position position="52"/>
    </location>
</feature>
<proteinExistence type="inferred from homology"/>
<dbReference type="Pfam" id="PF00628">
    <property type="entry name" value="PHD"/>
    <property type="match status" value="1"/>
</dbReference>
<organism evidence="15 16">
    <name type="scientific">Syphacia muris</name>
    <dbReference type="NCBI Taxonomy" id="451379"/>
    <lineage>
        <taxon>Eukaryota</taxon>
        <taxon>Metazoa</taxon>
        <taxon>Ecdysozoa</taxon>
        <taxon>Nematoda</taxon>
        <taxon>Chromadorea</taxon>
        <taxon>Rhabditida</taxon>
        <taxon>Spirurina</taxon>
        <taxon>Oxyuridomorpha</taxon>
        <taxon>Oxyuroidea</taxon>
        <taxon>Oxyuridae</taxon>
        <taxon>Syphacia</taxon>
    </lineage>
</organism>
<feature type="site" description="Histone H3K4me3 binding" evidence="10">
    <location>
        <position position="67"/>
    </location>
</feature>
<evidence type="ECO:0000256" key="6">
    <source>
        <dbReference type="ARBA" id="ARBA00022833"/>
    </source>
</evidence>
<dbReference type="GO" id="GO:0005634">
    <property type="term" value="C:nucleus"/>
    <property type="evidence" value="ECO:0007669"/>
    <property type="project" value="UniProtKB-SubCell"/>
</dbReference>
<evidence type="ECO:0000256" key="4">
    <source>
        <dbReference type="ARBA" id="ARBA00022723"/>
    </source>
</evidence>
<dbReference type="Proteomes" id="UP000046393">
    <property type="component" value="Unplaced"/>
</dbReference>
<feature type="site" description="Histone H3K4me3 binding" evidence="10">
    <location>
        <position position="63"/>
    </location>
</feature>
<evidence type="ECO:0000313" key="16">
    <source>
        <dbReference type="WBParaSite" id="SMUV_0000499901-mRNA-1"/>
    </source>
</evidence>
<feature type="compositionally biased region" description="Acidic residues" evidence="13">
    <location>
        <begin position="37"/>
        <end position="46"/>
    </location>
</feature>
<evidence type="ECO:0000256" key="11">
    <source>
        <dbReference type="PIRSR" id="PIRSR628651-51"/>
    </source>
</evidence>
<evidence type="ECO:0000256" key="7">
    <source>
        <dbReference type="ARBA" id="ARBA00023015"/>
    </source>
</evidence>
<feature type="domain" description="PHD-type" evidence="14">
    <location>
        <begin position="50"/>
        <end position="99"/>
    </location>
</feature>
<feature type="region of interest" description="Disordered" evidence="13">
    <location>
        <begin position="19"/>
        <end position="49"/>
    </location>
</feature>
<dbReference type="PROSITE" id="PS01359">
    <property type="entry name" value="ZF_PHD_1"/>
    <property type="match status" value="1"/>
</dbReference>
<dbReference type="InterPro" id="IPR001965">
    <property type="entry name" value="Znf_PHD"/>
</dbReference>
<comment type="subcellular location">
    <subcellularLocation>
        <location evidence="1">Nucleus</location>
    </subcellularLocation>
</comment>
<dbReference type="GO" id="GO:0008270">
    <property type="term" value="F:zinc ion binding"/>
    <property type="evidence" value="ECO:0007669"/>
    <property type="project" value="UniProtKB-KW"/>
</dbReference>
<feature type="binding site" evidence="11">
    <location>
        <position position="66"/>
    </location>
    <ligand>
        <name>Zn(2+)</name>
        <dbReference type="ChEBI" id="CHEBI:29105"/>
        <label>2</label>
    </ligand>
</feature>